<name>A0A381VUF9_9ZZZZ</name>
<gene>
    <name evidence="2" type="ORF">METZ01_LOCUS96756</name>
</gene>
<dbReference type="AlphaFoldDB" id="A0A381VUF9"/>
<dbReference type="EMBL" id="UINC01009812">
    <property type="protein sequence ID" value="SVA43902.1"/>
    <property type="molecule type" value="Genomic_DNA"/>
</dbReference>
<protein>
    <recommendedName>
        <fullName evidence="1">Cytochrome C Planctomycete-type domain-containing protein</fullName>
    </recommendedName>
</protein>
<reference evidence="2" key="1">
    <citation type="submission" date="2018-05" db="EMBL/GenBank/DDBJ databases">
        <authorList>
            <person name="Lanie J.A."/>
            <person name="Ng W.-L."/>
            <person name="Kazmierczak K.M."/>
            <person name="Andrzejewski T.M."/>
            <person name="Davidsen T.M."/>
            <person name="Wayne K.J."/>
            <person name="Tettelin H."/>
            <person name="Glass J.I."/>
            <person name="Rusch D."/>
            <person name="Podicherti R."/>
            <person name="Tsui H.-C.T."/>
            <person name="Winkler M.E."/>
        </authorList>
    </citation>
    <scope>NUCLEOTIDE SEQUENCE</scope>
</reference>
<dbReference type="Pfam" id="PF07635">
    <property type="entry name" value="PSCyt1"/>
    <property type="match status" value="1"/>
</dbReference>
<accession>A0A381VUF9</accession>
<organism evidence="2">
    <name type="scientific">marine metagenome</name>
    <dbReference type="NCBI Taxonomy" id="408172"/>
    <lineage>
        <taxon>unclassified sequences</taxon>
        <taxon>metagenomes</taxon>
        <taxon>ecological metagenomes</taxon>
    </lineage>
</organism>
<sequence length="159" mass="18060">MNIKHKGLLVVLLGLPSFNSFAQVDFDREVRPILSNHCFACHGPDEKKRKAKLRLDLKEGLFGERETVLVTAGKPEASELFLRVSHDDPEERMPPQKFPKPLKPSQVKTIKDWITQGAKWEDHWAYVTPKRPSLPEGANAISPIDQFILARLKETNLSP</sequence>
<proteinExistence type="predicted"/>
<dbReference type="GO" id="GO:0020037">
    <property type="term" value="F:heme binding"/>
    <property type="evidence" value="ECO:0007669"/>
    <property type="project" value="InterPro"/>
</dbReference>
<feature type="domain" description="Cytochrome C Planctomycete-type" evidence="1">
    <location>
        <begin position="38"/>
        <end position="96"/>
    </location>
</feature>
<evidence type="ECO:0000259" key="1">
    <source>
        <dbReference type="Pfam" id="PF07635"/>
    </source>
</evidence>
<dbReference type="GO" id="GO:0009055">
    <property type="term" value="F:electron transfer activity"/>
    <property type="evidence" value="ECO:0007669"/>
    <property type="project" value="InterPro"/>
</dbReference>
<dbReference type="SUPFAM" id="SSF46626">
    <property type="entry name" value="Cytochrome c"/>
    <property type="match status" value="1"/>
</dbReference>
<feature type="non-terminal residue" evidence="2">
    <location>
        <position position="159"/>
    </location>
</feature>
<dbReference type="InterPro" id="IPR011429">
    <property type="entry name" value="Cyt_c_Planctomycete-type"/>
</dbReference>
<dbReference type="InterPro" id="IPR036909">
    <property type="entry name" value="Cyt_c-like_dom_sf"/>
</dbReference>
<dbReference type="PANTHER" id="PTHR35889:SF3">
    <property type="entry name" value="F-BOX DOMAIN-CONTAINING PROTEIN"/>
    <property type="match status" value="1"/>
</dbReference>
<dbReference type="PANTHER" id="PTHR35889">
    <property type="entry name" value="CYCLOINULO-OLIGOSACCHARIDE FRUCTANOTRANSFERASE-RELATED"/>
    <property type="match status" value="1"/>
</dbReference>
<evidence type="ECO:0000313" key="2">
    <source>
        <dbReference type="EMBL" id="SVA43902.1"/>
    </source>
</evidence>